<comment type="subunit">
    <text evidence="2">Homohexamer.</text>
</comment>
<protein>
    <recommendedName>
        <fullName evidence="3 5">GTP cyclohydrolase 1 type 2 homolog</fullName>
    </recommendedName>
</protein>
<feature type="binding site" evidence="6">
    <location>
        <position position="331"/>
    </location>
    <ligand>
        <name>a divalent metal cation</name>
        <dbReference type="ChEBI" id="CHEBI:60240"/>
        <label>1</label>
    </ligand>
</feature>
<evidence type="ECO:0000256" key="5">
    <source>
        <dbReference type="PIRNR" id="PIRNR037489"/>
    </source>
</evidence>
<dbReference type="GO" id="GO:0046872">
    <property type="term" value="F:metal ion binding"/>
    <property type="evidence" value="ECO:0007669"/>
    <property type="project" value="UniProtKB-UniRule"/>
</dbReference>
<dbReference type="InterPro" id="IPR015867">
    <property type="entry name" value="N-reg_PII/ATP_PRibTrfase_C"/>
</dbReference>
<dbReference type="PANTHER" id="PTHR13799">
    <property type="entry name" value="NGG1 INTERACTING FACTOR 3"/>
    <property type="match status" value="1"/>
</dbReference>
<dbReference type="SUPFAM" id="SSF102705">
    <property type="entry name" value="NIF3 (NGG1p interacting factor 3)-like"/>
    <property type="match status" value="1"/>
</dbReference>
<feature type="binding site" evidence="6">
    <location>
        <position position="105"/>
    </location>
    <ligand>
        <name>a divalent metal cation</name>
        <dbReference type="ChEBI" id="CHEBI:60240"/>
        <label>1</label>
    </ligand>
</feature>
<keyword evidence="7" id="KW-0378">Hydrolase</keyword>
<feature type="binding site" evidence="6">
    <location>
        <position position="66"/>
    </location>
    <ligand>
        <name>a divalent metal cation</name>
        <dbReference type="ChEBI" id="CHEBI:60240"/>
        <label>1</label>
    </ligand>
</feature>
<gene>
    <name evidence="7" type="ORF">AVDCRST_MAG16-198</name>
</gene>
<dbReference type="FunFam" id="3.40.1390.30:FF:000001">
    <property type="entry name" value="GTP cyclohydrolase 1 type 2"/>
    <property type="match status" value="1"/>
</dbReference>
<dbReference type="GO" id="GO:0005737">
    <property type="term" value="C:cytoplasm"/>
    <property type="evidence" value="ECO:0007669"/>
    <property type="project" value="TreeGrafter"/>
</dbReference>
<dbReference type="Pfam" id="PF01784">
    <property type="entry name" value="DUF34_NIF3"/>
    <property type="match status" value="1"/>
</dbReference>
<sequence>MTVRLSDVVAVLEELYPPSWAQSWDAVGLVCGDPDAPVRRVLLAVDPVAPVVRDAVDGGFDLLLTHHPLYLRGTTSVAATSPKGKVVHALVRGGCALHVAHTNADVADPGVSDALADRFGLRDLRPLQASAGEALDKLVVFVPVEDAERVLDAVTAAGAGSIGDYERCAWSTTGTGTFRPRAGATPSRGAVGQVERVAEARLEVVLPRDRRAEVVRAMRAAHPYEEPAHDVLELAAPASPRGLGRVGELPHPTTLGELTERAAEVLPPTAWGVRCAGDLDRVVRTLAVCGGSGDSLLREAGRAADAYLTADLRHHPASEAPDGLGLIDAAHWATEHPWLADAARRLSAATTVETVVSDRVTDPWTHAVRSPRWARSSSP</sequence>
<feature type="binding site" evidence="6">
    <location>
        <position position="335"/>
    </location>
    <ligand>
        <name>a divalent metal cation</name>
        <dbReference type="ChEBI" id="CHEBI:60240"/>
        <label>1</label>
    </ligand>
</feature>
<organism evidence="7">
    <name type="scientific">uncultured Frankineae bacterium</name>
    <dbReference type="NCBI Taxonomy" id="437475"/>
    <lineage>
        <taxon>Bacteria</taxon>
        <taxon>Bacillati</taxon>
        <taxon>Actinomycetota</taxon>
        <taxon>Actinomycetes</taxon>
        <taxon>Frankiales</taxon>
        <taxon>environmental samples</taxon>
    </lineage>
</organism>
<evidence type="ECO:0000256" key="6">
    <source>
        <dbReference type="PIRSR" id="PIRSR602678-1"/>
    </source>
</evidence>
<dbReference type="InterPro" id="IPR017221">
    <property type="entry name" value="DUF34/NIF3_bac"/>
</dbReference>
<evidence type="ECO:0000256" key="3">
    <source>
        <dbReference type="ARBA" id="ARBA00022112"/>
    </source>
</evidence>
<dbReference type="PANTHER" id="PTHR13799:SF14">
    <property type="entry name" value="GTP CYCLOHYDROLASE 1 TYPE 2 HOMOLOG"/>
    <property type="match status" value="1"/>
</dbReference>
<dbReference type="InterPro" id="IPR002678">
    <property type="entry name" value="DUF34/NIF3"/>
</dbReference>
<dbReference type="NCBIfam" id="TIGR00486">
    <property type="entry name" value="YbgI_SA1388"/>
    <property type="match status" value="1"/>
</dbReference>
<dbReference type="Gene3D" id="3.30.70.120">
    <property type="match status" value="1"/>
</dbReference>
<dbReference type="GO" id="GO:0016787">
    <property type="term" value="F:hydrolase activity"/>
    <property type="evidence" value="ECO:0007669"/>
    <property type="project" value="UniProtKB-KW"/>
</dbReference>
<reference evidence="7" key="1">
    <citation type="submission" date="2020-02" db="EMBL/GenBank/DDBJ databases">
        <authorList>
            <person name="Meier V. D."/>
        </authorList>
    </citation>
    <scope>NUCLEOTIDE SEQUENCE</scope>
    <source>
        <strain evidence="7">AVDCRST_MAG16</strain>
    </source>
</reference>
<dbReference type="EMBL" id="CADCUE010000016">
    <property type="protein sequence ID" value="CAA9311507.1"/>
    <property type="molecule type" value="Genomic_DNA"/>
</dbReference>
<dbReference type="Gene3D" id="3.40.1390.30">
    <property type="entry name" value="NIF3 (NGG1p interacting factor 3)-like"/>
    <property type="match status" value="1"/>
</dbReference>
<comment type="similarity">
    <text evidence="1 5">Belongs to the GTP cyclohydrolase I type 2/NIF3 family.</text>
</comment>
<evidence type="ECO:0000313" key="7">
    <source>
        <dbReference type="EMBL" id="CAA9311507.1"/>
    </source>
</evidence>
<evidence type="ECO:0000256" key="4">
    <source>
        <dbReference type="ARBA" id="ARBA00022723"/>
    </source>
</evidence>
<proteinExistence type="inferred from homology"/>
<feature type="binding site" evidence="6">
    <location>
        <position position="67"/>
    </location>
    <ligand>
        <name>a divalent metal cation</name>
        <dbReference type="ChEBI" id="CHEBI:60240"/>
        <label>1</label>
    </ligand>
</feature>
<dbReference type="FunFam" id="3.30.70.120:FF:000006">
    <property type="entry name" value="GTP cyclohydrolase 1 type 2 homolog"/>
    <property type="match status" value="1"/>
</dbReference>
<name>A0A6J4KP61_9ACTN</name>
<dbReference type="InterPro" id="IPR036069">
    <property type="entry name" value="DUF34/NIF3_sf"/>
</dbReference>
<dbReference type="PIRSF" id="PIRSF037489">
    <property type="entry name" value="UCP037489_NIF3_YqfO"/>
    <property type="match status" value="1"/>
</dbReference>
<evidence type="ECO:0000256" key="2">
    <source>
        <dbReference type="ARBA" id="ARBA00011643"/>
    </source>
</evidence>
<dbReference type="AlphaFoldDB" id="A0A6J4KP61"/>
<keyword evidence="4 5" id="KW-0479">Metal-binding</keyword>
<evidence type="ECO:0000256" key="1">
    <source>
        <dbReference type="ARBA" id="ARBA00006964"/>
    </source>
</evidence>
<accession>A0A6J4KP61</accession>